<gene>
    <name evidence="1" type="ORF">Prudu_007772</name>
</gene>
<proteinExistence type="predicted"/>
<dbReference type="EMBL" id="AP019298">
    <property type="protein sequence ID" value="BBG98382.1"/>
    <property type="molecule type" value="Genomic_DNA"/>
</dbReference>
<evidence type="ECO:0008006" key="2">
    <source>
        <dbReference type="Google" id="ProtNLM"/>
    </source>
</evidence>
<reference evidence="1" key="1">
    <citation type="journal article" date="2019" name="Science">
        <title>Mutation of a bHLH transcription factor allowed almond domestication.</title>
        <authorList>
            <person name="Sanchez-Perez R."/>
            <person name="Pavan S."/>
            <person name="Mazzeo R."/>
            <person name="Moldovan C."/>
            <person name="Aiese Cigliano R."/>
            <person name="Del Cueto J."/>
            <person name="Ricciardi F."/>
            <person name="Lotti C."/>
            <person name="Ricciardi L."/>
            <person name="Dicenta F."/>
            <person name="Lopez-Marques R.L."/>
            <person name="Lindberg Moller B."/>
        </authorList>
    </citation>
    <scope>NUCLEOTIDE SEQUENCE</scope>
</reference>
<dbReference type="AlphaFoldDB" id="A0A4Y1R2S1"/>
<evidence type="ECO:0000313" key="1">
    <source>
        <dbReference type="EMBL" id="BBG98382.1"/>
    </source>
</evidence>
<sequence length="98" mass="10845">MGKDKQTHRILYKGQSDKGLYPIPQVHPQPSQIHKSPLHSSISVIANNDAANNKALSLLPAAQGNSRPHALLGQQVKTKLWHLRLGHSSNDVLHHMLK</sequence>
<protein>
    <recommendedName>
        <fullName evidence="2">GAG-pre-integrase domain-containing protein</fullName>
    </recommendedName>
</protein>
<name>A0A4Y1R2S1_PRUDU</name>
<accession>A0A4Y1R2S1</accession>
<feature type="non-terminal residue" evidence="1">
    <location>
        <position position="98"/>
    </location>
</feature>
<organism evidence="1">
    <name type="scientific">Prunus dulcis</name>
    <name type="common">Almond</name>
    <name type="synonym">Amygdalus dulcis</name>
    <dbReference type="NCBI Taxonomy" id="3755"/>
    <lineage>
        <taxon>Eukaryota</taxon>
        <taxon>Viridiplantae</taxon>
        <taxon>Streptophyta</taxon>
        <taxon>Embryophyta</taxon>
        <taxon>Tracheophyta</taxon>
        <taxon>Spermatophyta</taxon>
        <taxon>Magnoliopsida</taxon>
        <taxon>eudicotyledons</taxon>
        <taxon>Gunneridae</taxon>
        <taxon>Pentapetalae</taxon>
        <taxon>rosids</taxon>
        <taxon>fabids</taxon>
        <taxon>Rosales</taxon>
        <taxon>Rosaceae</taxon>
        <taxon>Amygdaloideae</taxon>
        <taxon>Amygdaleae</taxon>
        <taxon>Prunus</taxon>
    </lineage>
</organism>